<sequence>MLHNFLFSPFSDAGQGQLYEQVRDILRAEASTGTTLLLGNFAVEEEGVALDAVIVRPHSITLLVLVPRGGQLQVPALSYGAWQLDGKPLAGTLATADNPYEQFRRQKAALAAWLSSQFAPEQANLQFITGLVVFAAPVTFGSSVEEQLTQQPDGSFHLLGNLQQLSRRLVQLARPEIDFSEADLAEWARTLAAPEQEAEISSAEPFYSEAEEPVATLPAERSFLRRAWGWLGAEDVPEDVPYGGQPAARAAASTAEKQRLEQMQREAQAQVQQQLQALEAREAERERRIEELRNQLAQAPPVTTEAQELQERLATESQEKAALEAAIQASRAESEARNRDLDAKIMQLGQLIEQLNTRTAATAGPLQATPAARGGSQLPKQRQRLLRTAAVVGGVTLLGAGVWGLSRLGGTSAATAPVSTATAGSGSATEHTRPAAESVTTDPAPANDSDAPSVEEAYEARYPYVDGYARVRMKGGAYTFIDQNGHPFSATYLEARDFLEGYAAVRDQRGWQYITGPEPEDPATPPFLFLEAYSFRDGLARVRLEPGYTYITKRNLAGQGPSVFQLYEAATDFENGRAEVTLRGDRFIIDSTGQPVE</sequence>
<keyword evidence="3" id="KW-1185">Reference proteome</keyword>
<evidence type="ECO:0000256" key="1">
    <source>
        <dbReference type="SAM" id="MobiDB-lite"/>
    </source>
</evidence>
<feature type="compositionally biased region" description="Low complexity" evidence="1">
    <location>
        <begin position="416"/>
        <end position="429"/>
    </location>
</feature>
<evidence type="ECO:0008006" key="4">
    <source>
        <dbReference type="Google" id="ProtNLM"/>
    </source>
</evidence>
<dbReference type="EMBL" id="SRKZ01000005">
    <property type="protein sequence ID" value="TGD78975.1"/>
    <property type="molecule type" value="Genomic_DNA"/>
</dbReference>
<gene>
    <name evidence="2" type="ORF">EU557_18560</name>
</gene>
<feature type="region of interest" description="Disordered" evidence="1">
    <location>
        <begin position="241"/>
        <end position="265"/>
    </location>
</feature>
<dbReference type="RefSeq" id="WP_135531964.1">
    <property type="nucleotide sequence ID" value="NZ_SRKZ01000005.1"/>
</dbReference>
<dbReference type="Proteomes" id="UP000298284">
    <property type="component" value="Unassembled WGS sequence"/>
</dbReference>
<proteinExistence type="predicted"/>
<dbReference type="OrthoDB" id="859044at2"/>
<feature type="region of interest" description="Disordered" evidence="1">
    <location>
        <begin position="416"/>
        <end position="455"/>
    </location>
</feature>
<organism evidence="2 3">
    <name type="scientific">Hymenobacter wooponensis</name>
    <dbReference type="NCBI Taxonomy" id="1525360"/>
    <lineage>
        <taxon>Bacteria</taxon>
        <taxon>Pseudomonadati</taxon>
        <taxon>Bacteroidota</taxon>
        <taxon>Cytophagia</taxon>
        <taxon>Cytophagales</taxon>
        <taxon>Hymenobacteraceae</taxon>
        <taxon>Hymenobacter</taxon>
    </lineage>
</organism>
<name>A0A4Z0MIG8_9BACT</name>
<evidence type="ECO:0000313" key="2">
    <source>
        <dbReference type="EMBL" id="TGD78975.1"/>
    </source>
</evidence>
<dbReference type="AlphaFoldDB" id="A0A4Z0MIG8"/>
<comment type="caution">
    <text evidence="2">The sequence shown here is derived from an EMBL/GenBank/DDBJ whole genome shotgun (WGS) entry which is preliminary data.</text>
</comment>
<protein>
    <recommendedName>
        <fullName evidence="4">NERD domain-containing protein</fullName>
    </recommendedName>
</protein>
<evidence type="ECO:0000313" key="3">
    <source>
        <dbReference type="Proteomes" id="UP000298284"/>
    </source>
</evidence>
<accession>A0A4Z0MIG8</accession>
<reference evidence="2 3" key="1">
    <citation type="submission" date="2019-04" db="EMBL/GenBank/DDBJ databases">
        <authorList>
            <person name="Feng G."/>
            <person name="Zhang J."/>
            <person name="Zhu H."/>
        </authorList>
    </citation>
    <scope>NUCLEOTIDE SEQUENCE [LARGE SCALE GENOMIC DNA]</scope>
    <source>
        <strain evidence="2 3">JCM 19491</strain>
    </source>
</reference>